<feature type="transmembrane region" description="Helical" evidence="7">
    <location>
        <begin position="216"/>
        <end position="238"/>
    </location>
</feature>
<keyword evidence="3" id="KW-1003">Cell membrane</keyword>
<dbReference type="Gene3D" id="1.10.3730.20">
    <property type="match status" value="1"/>
</dbReference>
<keyword evidence="5 7" id="KW-1133">Transmembrane helix</keyword>
<evidence type="ECO:0000256" key="3">
    <source>
        <dbReference type="ARBA" id="ARBA00022475"/>
    </source>
</evidence>
<dbReference type="PANTHER" id="PTHR42920">
    <property type="entry name" value="OS03G0707200 PROTEIN-RELATED"/>
    <property type="match status" value="1"/>
</dbReference>
<organism evidence="9 10">
    <name type="scientific">Cryobacterium algoritolerans</name>
    <dbReference type="NCBI Taxonomy" id="1259184"/>
    <lineage>
        <taxon>Bacteria</taxon>
        <taxon>Bacillati</taxon>
        <taxon>Actinomycetota</taxon>
        <taxon>Actinomycetes</taxon>
        <taxon>Micrococcales</taxon>
        <taxon>Microbacteriaceae</taxon>
        <taxon>Cryobacterium</taxon>
    </lineage>
</organism>
<dbReference type="PANTHER" id="PTHR42920:SF5">
    <property type="entry name" value="EAMA DOMAIN-CONTAINING PROTEIN"/>
    <property type="match status" value="1"/>
</dbReference>
<dbReference type="RefSeq" id="WP_134566967.1">
    <property type="nucleotide sequence ID" value="NZ_SOFP01000046.1"/>
</dbReference>
<feature type="transmembrane region" description="Helical" evidence="7">
    <location>
        <begin position="88"/>
        <end position="109"/>
    </location>
</feature>
<evidence type="ECO:0000256" key="6">
    <source>
        <dbReference type="ARBA" id="ARBA00023136"/>
    </source>
</evidence>
<evidence type="ECO:0000256" key="5">
    <source>
        <dbReference type="ARBA" id="ARBA00022989"/>
    </source>
</evidence>
<keyword evidence="4 7" id="KW-0812">Transmembrane</keyword>
<dbReference type="AlphaFoldDB" id="A0A4R8WV17"/>
<comment type="subcellular location">
    <subcellularLocation>
        <location evidence="1">Cell membrane</location>
        <topology evidence="1">Multi-pass membrane protein</topology>
    </subcellularLocation>
</comment>
<evidence type="ECO:0000313" key="10">
    <source>
        <dbReference type="Proteomes" id="UP000298412"/>
    </source>
</evidence>
<name>A0A4R8WV17_9MICO</name>
<dbReference type="SUPFAM" id="SSF103481">
    <property type="entry name" value="Multidrug resistance efflux transporter EmrE"/>
    <property type="match status" value="2"/>
</dbReference>
<feature type="transmembrane region" description="Helical" evidence="7">
    <location>
        <begin position="276"/>
        <end position="295"/>
    </location>
</feature>
<proteinExistence type="inferred from homology"/>
<dbReference type="InterPro" id="IPR037185">
    <property type="entry name" value="EmrE-like"/>
</dbReference>
<feature type="domain" description="EamA" evidence="8">
    <location>
        <begin position="146"/>
        <end position="291"/>
    </location>
</feature>
<keyword evidence="10" id="KW-1185">Reference proteome</keyword>
<evidence type="ECO:0000256" key="4">
    <source>
        <dbReference type="ARBA" id="ARBA00022692"/>
    </source>
</evidence>
<feature type="transmembrane region" description="Helical" evidence="7">
    <location>
        <begin position="30"/>
        <end position="52"/>
    </location>
</feature>
<accession>A0A4R8WV17</accession>
<feature type="transmembrane region" description="Helical" evidence="7">
    <location>
        <begin position="64"/>
        <end position="82"/>
    </location>
</feature>
<evidence type="ECO:0000256" key="1">
    <source>
        <dbReference type="ARBA" id="ARBA00004651"/>
    </source>
</evidence>
<comment type="similarity">
    <text evidence="2">Belongs to the EamA transporter family.</text>
</comment>
<evidence type="ECO:0000313" key="9">
    <source>
        <dbReference type="EMBL" id="TFC15223.1"/>
    </source>
</evidence>
<feature type="transmembrane region" description="Helical" evidence="7">
    <location>
        <begin position="121"/>
        <end position="140"/>
    </location>
</feature>
<dbReference type="OrthoDB" id="154915at2"/>
<dbReference type="InterPro" id="IPR051258">
    <property type="entry name" value="Diverse_Substrate_Transporter"/>
</dbReference>
<dbReference type="Pfam" id="PF00892">
    <property type="entry name" value="EamA"/>
    <property type="match status" value="2"/>
</dbReference>
<dbReference type="GO" id="GO:0005886">
    <property type="term" value="C:plasma membrane"/>
    <property type="evidence" value="ECO:0007669"/>
    <property type="project" value="UniProtKB-SubCell"/>
</dbReference>
<feature type="transmembrane region" description="Helical" evidence="7">
    <location>
        <begin position="250"/>
        <end position="270"/>
    </location>
</feature>
<dbReference type="EMBL" id="SOFP01000046">
    <property type="protein sequence ID" value="TFC15223.1"/>
    <property type="molecule type" value="Genomic_DNA"/>
</dbReference>
<evidence type="ECO:0000259" key="8">
    <source>
        <dbReference type="Pfam" id="PF00892"/>
    </source>
</evidence>
<evidence type="ECO:0000256" key="2">
    <source>
        <dbReference type="ARBA" id="ARBA00007362"/>
    </source>
</evidence>
<sequence>MGYLYALLASLLFGLNGSTTKVIVEAGLSPAQLTFFRVTIIAVLAGILLFLTNRRAFRIGRRQVAVMALLGVAGVALIQWFYAVAISLLPVGIALMLEYSGVLLVALFARFVLKERVKPRIWLAIGGVLVGMAVVAQIWASTLSPLGVLAGVAAAICLAVYFLVGERQVASSSPLVVSFWSMLFASGFWLVFSAWWQVEPQTLAQQVPLHGNLGALAVPLWLLVLWNGIVGSFAPYLLSYMALGRLTATAAGIVSASEVLFAFGFAFLWLGESLDAVQVAGVVLVLGGIAVAQTARVNKVVDLDLASQDLALGTEPVDSTPG</sequence>
<dbReference type="InterPro" id="IPR000620">
    <property type="entry name" value="EamA_dom"/>
</dbReference>
<evidence type="ECO:0000256" key="7">
    <source>
        <dbReference type="SAM" id="Phobius"/>
    </source>
</evidence>
<feature type="domain" description="EamA" evidence="8">
    <location>
        <begin position="1"/>
        <end position="135"/>
    </location>
</feature>
<comment type="caution">
    <text evidence="9">The sequence shown here is derived from an EMBL/GenBank/DDBJ whole genome shotgun (WGS) entry which is preliminary data.</text>
</comment>
<feature type="transmembrane region" description="Helical" evidence="7">
    <location>
        <begin position="176"/>
        <end position="196"/>
    </location>
</feature>
<dbReference type="Proteomes" id="UP000298412">
    <property type="component" value="Unassembled WGS sequence"/>
</dbReference>
<reference evidence="9 10" key="1">
    <citation type="submission" date="2019-03" db="EMBL/GenBank/DDBJ databases">
        <title>Genomics of glacier-inhabiting Cryobacterium strains.</title>
        <authorList>
            <person name="Liu Q."/>
            <person name="Xin Y.-H."/>
        </authorList>
    </citation>
    <scope>NUCLEOTIDE SEQUENCE [LARGE SCALE GENOMIC DNA]</scope>
    <source>
        <strain evidence="9 10">MDT1-3</strain>
    </source>
</reference>
<feature type="transmembrane region" description="Helical" evidence="7">
    <location>
        <begin position="146"/>
        <end position="164"/>
    </location>
</feature>
<keyword evidence="6 7" id="KW-0472">Membrane</keyword>
<gene>
    <name evidence="9" type="ORF">E3O19_08825</name>
</gene>
<protein>
    <submittedName>
        <fullName evidence="9">DMT family transporter</fullName>
    </submittedName>
</protein>